<dbReference type="RefSeq" id="WP_252853820.1">
    <property type="nucleotide sequence ID" value="NZ_JAMXLR010000061.1"/>
</dbReference>
<comment type="caution">
    <text evidence="8">The sequence shown here is derived from an EMBL/GenBank/DDBJ whole genome shotgun (WGS) entry which is preliminary data.</text>
</comment>
<proteinExistence type="inferred from homology"/>
<organism evidence="8 9">
    <name type="scientific">Aeoliella straminimaris</name>
    <dbReference type="NCBI Taxonomy" id="2954799"/>
    <lineage>
        <taxon>Bacteria</taxon>
        <taxon>Pseudomonadati</taxon>
        <taxon>Planctomycetota</taxon>
        <taxon>Planctomycetia</taxon>
        <taxon>Pirellulales</taxon>
        <taxon>Lacipirellulaceae</taxon>
        <taxon>Aeoliella</taxon>
    </lineage>
</organism>
<evidence type="ECO:0000256" key="3">
    <source>
        <dbReference type="ARBA" id="ARBA00022679"/>
    </source>
</evidence>
<dbReference type="GO" id="GO:0005524">
    <property type="term" value="F:ATP binding"/>
    <property type="evidence" value="ECO:0007669"/>
    <property type="project" value="UniProtKB-UniRule"/>
</dbReference>
<dbReference type="PANTHER" id="PTHR12213:SF0">
    <property type="entry name" value="CORRINOID ADENOSYLTRANSFERASE MMAB"/>
    <property type="match status" value="1"/>
</dbReference>
<evidence type="ECO:0000256" key="1">
    <source>
        <dbReference type="ARBA" id="ARBA00007487"/>
    </source>
</evidence>
<comment type="subunit">
    <text evidence="2">Homotrimer.</text>
</comment>
<evidence type="ECO:0000256" key="5">
    <source>
        <dbReference type="ARBA" id="ARBA00022840"/>
    </source>
</evidence>
<keyword evidence="3 6" id="KW-0808">Transferase</keyword>
<sequence length="187" mass="20217">MKIYTKTGDQGETSLYGGQRVGKDHLRIDTFGTVDELNATLGMARAEVARLPEAFAPIGQVLGHAQNHLFDLGAELATPEAAKKGTELLGPAATATLESAIDHWDSQLPPLTQFILPGGSELAARLHVSRCVCRRAERVLVTLMRAETLRPEPAVYLNRLGDLLFVLARAANHLSKVPDVAWKKSGT</sequence>
<dbReference type="GO" id="GO:0009236">
    <property type="term" value="P:cobalamin biosynthetic process"/>
    <property type="evidence" value="ECO:0007669"/>
    <property type="project" value="UniProtKB-UniRule"/>
</dbReference>
<dbReference type="EMBL" id="JAMXLR010000061">
    <property type="protein sequence ID" value="MCO6045707.1"/>
    <property type="molecule type" value="Genomic_DNA"/>
</dbReference>
<keyword evidence="6" id="KW-0169">Cobalamin biosynthesis</keyword>
<dbReference type="SUPFAM" id="SSF89028">
    <property type="entry name" value="Cobalamin adenosyltransferase-like"/>
    <property type="match status" value="1"/>
</dbReference>
<dbReference type="FunFam" id="1.20.1200.10:FF:000001">
    <property type="entry name" value="Cob(I)yrinic acid a,c-diamide adenosyltransferase"/>
    <property type="match status" value="1"/>
</dbReference>
<evidence type="ECO:0000313" key="8">
    <source>
        <dbReference type="EMBL" id="MCO6045707.1"/>
    </source>
</evidence>
<keyword evidence="4 6" id="KW-0547">Nucleotide-binding</keyword>
<keyword evidence="5 6" id="KW-0067">ATP-binding</keyword>
<dbReference type="PANTHER" id="PTHR12213">
    <property type="entry name" value="CORRINOID ADENOSYLTRANSFERASE"/>
    <property type="match status" value="1"/>
</dbReference>
<accession>A0A9X2FB39</accession>
<dbReference type="EC" id="2.5.1.17" evidence="6"/>
<dbReference type="NCBIfam" id="TIGR00636">
    <property type="entry name" value="PduO_Nterm"/>
    <property type="match status" value="1"/>
</dbReference>
<dbReference type="Proteomes" id="UP001155241">
    <property type="component" value="Unassembled WGS sequence"/>
</dbReference>
<dbReference type="InterPro" id="IPR029499">
    <property type="entry name" value="PduO-typ"/>
</dbReference>
<evidence type="ECO:0000256" key="4">
    <source>
        <dbReference type="ARBA" id="ARBA00022741"/>
    </source>
</evidence>
<evidence type="ECO:0000313" key="9">
    <source>
        <dbReference type="Proteomes" id="UP001155241"/>
    </source>
</evidence>
<feature type="domain" description="Cobalamin adenosyltransferase-like" evidence="7">
    <location>
        <begin position="3"/>
        <end position="170"/>
    </location>
</feature>
<comment type="catalytic activity">
    <reaction evidence="6">
        <text>2 cob(II)alamin + reduced [electron-transfer flavoprotein] + 2 ATP = 2 adenosylcob(III)alamin + 2 triphosphate + oxidized [electron-transfer flavoprotein] + 3 H(+)</text>
        <dbReference type="Rhea" id="RHEA:28671"/>
        <dbReference type="Rhea" id="RHEA-COMP:10685"/>
        <dbReference type="Rhea" id="RHEA-COMP:10686"/>
        <dbReference type="ChEBI" id="CHEBI:15378"/>
        <dbReference type="ChEBI" id="CHEBI:16304"/>
        <dbReference type="ChEBI" id="CHEBI:18036"/>
        <dbReference type="ChEBI" id="CHEBI:18408"/>
        <dbReference type="ChEBI" id="CHEBI:30616"/>
        <dbReference type="ChEBI" id="CHEBI:57692"/>
        <dbReference type="ChEBI" id="CHEBI:58307"/>
        <dbReference type="EC" id="2.5.1.17"/>
    </reaction>
</comment>
<comment type="catalytic activity">
    <reaction evidence="6">
        <text>2 cob(II)yrinate a,c diamide + reduced [electron-transfer flavoprotein] + 2 ATP = 2 adenosylcob(III)yrinate a,c-diamide + 2 triphosphate + oxidized [electron-transfer flavoprotein] + 3 H(+)</text>
        <dbReference type="Rhea" id="RHEA:11528"/>
        <dbReference type="Rhea" id="RHEA-COMP:10685"/>
        <dbReference type="Rhea" id="RHEA-COMP:10686"/>
        <dbReference type="ChEBI" id="CHEBI:15378"/>
        <dbReference type="ChEBI" id="CHEBI:18036"/>
        <dbReference type="ChEBI" id="CHEBI:30616"/>
        <dbReference type="ChEBI" id="CHEBI:57692"/>
        <dbReference type="ChEBI" id="CHEBI:58307"/>
        <dbReference type="ChEBI" id="CHEBI:58503"/>
        <dbReference type="ChEBI" id="CHEBI:58537"/>
        <dbReference type="EC" id="2.5.1.17"/>
    </reaction>
</comment>
<comment type="similarity">
    <text evidence="1 6">Belongs to the Cob(I)alamin adenosyltransferase family.</text>
</comment>
<keyword evidence="9" id="KW-1185">Reference proteome</keyword>
<dbReference type="InterPro" id="IPR016030">
    <property type="entry name" value="CblAdoTrfase-like"/>
</dbReference>
<reference evidence="8" key="1">
    <citation type="submission" date="2022-06" db="EMBL/GenBank/DDBJ databases">
        <title>Aeoliella straminimaris, a novel planctomycete from sediments.</title>
        <authorList>
            <person name="Vitorino I.R."/>
            <person name="Lage O.M."/>
        </authorList>
    </citation>
    <scope>NUCLEOTIDE SEQUENCE</scope>
    <source>
        <strain evidence="8">ICT_H6.2</strain>
    </source>
</reference>
<dbReference type="GO" id="GO:0008817">
    <property type="term" value="F:corrinoid adenosyltransferase activity"/>
    <property type="evidence" value="ECO:0007669"/>
    <property type="project" value="UniProtKB-UniRule"/>
</dbReference>
<dbReference type="Pfam" id="PF01923">
    <property type="entry name" value="Cob_adeno_trans"/>
    <property type="match status" value="1"/>
</dbReference>
<dbReference type="Gene3D" id="1.20.1200.10">
    <property type="entry name" value="Cobalamin adenosyltransferase-like"/>
    <property type="match status" value="1"/>
</dbReference>
<gene>
    <name evidence="8" type="ORF">NG895_17555</name>
</gene>
<evidence type="ECO:0000256" key="2">
    <source>
        <dbReference type="ARBA" id="ARBA00011233"/>
    </source>
</evidence>
<evidence type="ECO:0000259" key="7">
    <source>
        <dbReference type="Pfam" id="PF01923"/>
    </source>
</evidence>
<evidence type="ECO:0000256" key="6">
    <source>
        <dbReference type="RuleBase" id="RU366026"/>
    </source>
</evidence>
<dbReference type="AlphaFoldDB" id="A0A9X2FB39"/>
<protein>
    <recommendedName>
        <fullName evidence="6">Corrinoid adenosyltransferase</fullName>
        <ecNumber evidence="6">2.5.1.17</ecNumber>
    </recommendedName>
    <alternativeName>
        <fullName evidence="6">Cob(II)alamin adenosyltransferase</fullName>
    </alternativeName>
    <alternativeName>
        <fullName evidence="6">Cob(II)yrinic acid a,c-diamide adenosyltransferase</fullName>
    </alternativeName>
    <alternativeName>
        <fullName evidence="6">Cobinamide/cobalamin adenosyltransferase</fullName>
    </alternativeName>
</protein>
<dbReference type="InterPro" id="IPR036451">
    <property type="entry name" value="CblAdoTrfase-like_sf"/>
</dbReference>
<comment type="pathway">
    <text evidence="6">Cofactor biosynthesis; adenosylcobalamin biosynthesis; adenosylcobalamin from cob(II)yrinate a,c-diamide: step 2/7.</text>
</comment>
<name>A0A9X2FB39_9BACT</name>